<comment type="caution">
    <text evidence="1">The sequence shown here is derived from an EMBL/GenBank/DDBJ whole genome shotgun (WGS) entry which is preliminary data.</text>
</comment>
<name>A0A0F9ZA75_9MICR</name>
<dbReference type="VEuPathDB" id="MicrosporidiaDB:NCER_100413"/>
<dbReference type="Proteomes" id="UP000034350">
    <property type="component" value="Unassembled WGS sequence"/>
</dbReference>
<reference evidence="1 2" key="1">
    <citation type="journal article" date="2015" name="Environ. Microbiol.">
        <title>Genome analyses suggest the presence of polyploidy and recent human-driven expansions in eight global populations of the honeybee pathogen Nosema ceranae.</title>
        <authorList>
            <person name="Pelin A."/>
            <person name="Selman M."/>
            <person name="Aris-Brosou S."/>
            <person name="Farinelli L."/>
            <person name="Corradi N."/>
        </authorList>
    </citation>
    <scope>NUCLEOTIDE SEQUENCE [LARGE SCALE GENOMIC DNA]</scope>
    <source>
        <strain evidence="1 2">PA08 1199</strain>
    </source>
</reference>
<dbReference type="EMBL" id="JPQZ01000049">
    <property type="protein sequence ID" value="KKO74714.1"/>
    <property type="molecule type" value="Genomic_DNA"/>
</dbReference>
<organism evidence="1 2">
    <name type="scientific">Vairimorpha ceranae</name>
    <dbReference type="NCBI Taxonomy" id="40302"/>
    <lineage>
        <taxon>Eukaryota</taxon>
        <taxon>Fungi</taxon>
        <taxon>Fungi incertae sedis</taxon>
        <taxon>Microsporidia</taxon>
        <taxon>Nosematidae</taxon>
        <taxon>Vairimorpha</taxon>
    </lineage>
</organism>
<dbReference type="GeneID" id="36320720"/>
<proteinExistence type="predicted"/>
<dbReference type="AlphaFoldDB" id="A0A0F9ZA75"/>
<dbReference type="VEuPathDB" id="MicrosporidiaDB:G9O61_00g001660"/>
<dbReference type="VEuPathDB" id="MicrosporidiaDB:AAJ76_490002966"/>
<dbReference type="RefSeq" id="XP_024330456.1">
    <property type="nucleotide sequence ID" value="XM_024475773.1"/>
</dbReference>
<gene>
    <name evidence="1" type="ORF">AAJ76_490002966</name>
</gene>
<evidence type="ECO:0000313" key="2">
    <source>
        <dbReference type="Proteomes" id="UP000034350"/>
    </source>
</evidence>
<sequence>MKIILYFFTAFASIQEEVIDKVYNEVINYTSIPDFSINTSEEAIHVVIITKDYIFIKFFEFQVELKTELIAIKARNTTLYNLQEKLVGFKGRLSKKTLIVNTSLATSTITPKDVEAVFSKGYEKVITGYYILNGPRMYRESNCVGLILCPDGLSIQFHKYDRNIMNIYILPVNQESFIHKIVCDFLVDHKSIFFTDKKFTSDFVLQSSLYRFLFNYIYHLKQFRGFNSFISINKHSVTLTISRKPLRAMKLTETCFEFFDNKNDFVIKNSNRRRGAWTEIFSFLETIEKLKVNSVHSITFLYEIIRSDNAAFLFLLTNIVNNENPLYGSIITVILFLLGLHKREDLKCILEGSITLCDRAKLDLASSIFVSELMNFDFPKNSPLFLVFKYLIVEAACQEIENLGKEGIVKFKKFEFIQKLCDIFTFSDKKNVFLNCSKKQYSLFSKFFFKVDPLHNLVDIIFYVLYAFNKFVLKNDKFFFYSNCFVGYTADAETVISELFRSYLTMNKD</sequence>
<evidence type="ECO:0000313" key="1">
    <source>
        <dbReference type="EMBL" id="KKO74714.1"/>
    </source>
</evidence>
<accession>A0A0F9ZA75</accession>
<protein>
    <submittedName>
        <fullName evidence="1">Uncharacterized protein</fullName>
    </submittedName>
</protein>
<keyword evidence="2" id="KW-1185">Reference proteome</keyword>